<gene>
    <name evidence="1" type="ORF">SAMN05444371_3415</name>
</gene>
<keyword evidence="2" id="KW-1185">Reference proteome</keyword>
<evidence type="ECO:0000313" key="1">
    <source>
        <dbReference type="EMBL" id="SHK71383.1"/>
    </source>
</evidence>
<dbReference type="Proteomes" id="UP000184498">
    <property type="component" value="Unassembled WGS sequence"/>
</dbReference>
<name>A0A1M6UQD9_9FLAO</name>
<organism evidence="1 2">
    <name type="scientific">Epilithonimonas mollis</name>
    <dbReference type="NCBI Taxonomy" id="216903"/>
    <lineage>
        <taxon>Bacteria</taxon>
        <taxon>Pseudomonadati</taxon>
        <taxon>Bacteroidota</taxon>
        <taxon>Flavobacteriia</taxon>
        <taxon>Flavobacteriales</taxon>
        <taxon>Weeksellaceae</taxon>
        <taxon>Chryseobacterium group</taxon>
        <taxon>Epilithonimonas</taxon>
    </lineage>
</organism>
<accession>A0A1M6UQD9</accession>
<dbReference type="AlphaFoldDB" id="A0A1M6UQD9"/>
<proteinExistence type="predicted"/>
<evidence type="ECO:0000313" key="2">
    <source>
        <dbReference type="Proteomes" id="UP000184498"/>
    </source>
</evidence>
<protein>
    <submittedName>
        <fullName evidence="1">Uncharacterized protein</fullName>
    </submittedName>
</protein>
<dbReference type="EMBL" id="FRAM01000006">
    <property type="protein sequence ID" value="SHK71383.1"/>
    <property type="molecule type" value="Genomic_DNA"/>
</dbReference>
<sequence length="85" mass="10242">MLLKVAEDDVISFRNNNEWLNNHPNESFFFKEIDDIWKKELVPTYENDFVNLLYGPLPDENEVLATIKLLKKRMEKIEWNIKTKD</sequence>
<dbReference type="RefSeq" id="WP_073000418.1">
    <property type="nucleotide sequence ID" value="NZ_FRAM01000006.1"/>
</dbReference>
<reference evidence="2" key="1">
    <citation type="submission" date="2016-11" db="EMBL/GenBank/DDBJ databases">
        <authorList>
            <person name="Varghese N."/>
            <person name="Submissions S."/>
        </authorList>
    </citation>
    <scope>NUCLEOTIDE SEQUENCE [LARGE SCALE GENOMIC DNA]</scope>
    <source>
        <strain evidence="2">DSM 18016</strain>
    </source>
</reference>